<sequence length="86" mass="10035">MIDDGYYPDLTHLSSEDPAGKETLQTTSPQQDLSSRRNDPVTHMQKSFKDYFCPFCGYKLFRGQVRDYKVVCQTCNRFVDSKKLEE</sequence>
<organism evidence="2 3">
    <name type="scientific">Desulfobacter latus</name>
    <dbReference type="NCBI Taxonomy" id="2292"/>
    <lineage>
        <taxon>Bacteria</taxon>
        <taxon>Pseudomonadati</taxon>
        <taxon>Thermodesulfobacteriota</taxon>
        <taxon>Desulfobacteria</taxon>
        <taxon>Desulfobacterales</taxon>
        <taxon>Desulfobacteraceae</taxon>
        <taxon>Desulfobacter</taxon>
    </lineage>
</organism>
<feature type="compositionally biased region" description="Polar residues" evidence="1">
    <location>
        <begin position="23"/>
        <end position="33"/>
    </location>
</feature>
<name>A0A850T5B0_9BACT</name>
<feature type="region of interest" description="Disordered" evidence="1">
    <location>
        <begin position="1"/>
        <end position="41"/>
    </location>
</feature>
<protein>
    <submittedName>
        <fullName evidence="2">Uncharacterized protein</fullName>
    </submittedName>
</protein>
<comment type="caution">
    <text evidence="2">The sequence shown here is derived from an EMBL/GenBank/DDBJ whole genome shotgun (WGS) entry which is preliminary data.</text>
</comment>
<keyword evidence="3" id="KW-1185">Reference proteome</keyword>
<evidence type="ECO:0000256" key="1">
    <source>
        <dbReference type="SAM" id="MobiDB-lite"/>
    </source>
</evidence>
<dbReference type="AlphaFoldDB" id="A0A850T5B0"/>
<evidence type="ECO:0000313" key="2">
    <source>
        <dbReference type="EMBL" id="NWH04085.1"/>
    </source>
</evidence>
<proteinExistence type="predicted"/>
<dbReference type="Proteomes" id="UP000553343">
    <property type="component" value="Unassembled WGS sequence"/>
</dbReference>
<gene>
    <name evidence="2" type="ORF">HXW94_03610</name>
</gene>
<accession>A0A850T5B0</accession>
<dbReference type="EMBL" id="JACADJ010000007">
    <property type="protein sequence ID" value="NWH04085.1"/>
    <property type="molecule type" value="Genomic_DNA"/>
</dbReference>
<dbReference type="RefSeq" id="WP_178365535.1">
    <property type="nucleotide sequence ID" value="NZ_JACADJ010000007.1"/>
</dbReference>
<reference evidence="2 3" key="1">
    <citation type="submission" date="2020-06" db="EMBL/GenBank/DDBJ databases">
        <title>High-quality draft genome of sulfate reducer Desulfobacter latus type strain AcrS2 isolated from marine sediment.</title>
        <authorList>
            <person name="Hoppe M."/>
            <person name="Larsen C.K."/>
            <person name="Marshall I.P.G."/>
            <person name="Schramm A."/>
            <person name="Marietou A.G."/>
        </authorList>
    </citation>
    <scope>NUCLEOTIDE SEQUENCE [LARGE SCALE GENOMIC DNA]</scope>
    <source>
        <strain evidence="2 3">AcRS2</strain>
    </source>
</reference>
<evidence type="ECO:0000313" key="3">
    <source>
        <dbReference type="Proteomes" id="UP000553343"/>
    </source>
</evidence>